<organism evidence="1 3">
    <name type="scientific">Xanthomonas hortorum pv. vitians</name>
    <dbReference type="NCBI Taxonomy" id="83224"/>
    <lineage>
        <taxon>Bacteria</taxon>
        <taxon>Pseudomonadati</taxon>
        <taxon>Pseudomonadota</taxon>
        <taxon>Gammaproteobacteria</taxon>
        <taxon>Lysobacterales</taxon>
        <taxon>Lysobacteraceae</taxon>
        <taxon>Xanthomonas</taxon>
    </lineage>
</organism>
<dbReference type="InterPro" id="IPR010982">
    <property type="entry name" value="Lambda_DNA-bd_dom_sf"/>
</dbReference>
<dbReference type="EMBL" id="LR828257">
    <property type="protein sequence ID" value="CAD0349146.1"/>
    <property type="molecule type" value="Genomic_DNA"/>
</dbReference>
<sequence length="120" mass="13730">MDLKSFVSSKRESASFRQLSERVEDLDHVYLWRLASGHRTAPSEDTVAKMAKALQLSSRDTEILALLSKTPIDDVLFELINRHPEIPIEDIEPAATMSFRGTRPTTQDDWMKIIELVRSM</sequence>
<dbReference type="Proteomes" id="UP001187425">
    <property type="component" value="Unassembled WGS sequence"/>
</dbReference>
<dbReference type="EMBL" id="JAWMQI010000052">
    <property type="protein sequence ID" value="MDV7249512.1"/>
    <property type="molecule type" value="Genomic_DNA"/>
</dbReference>
<dbReference type="AlphaFoldDB" id="A0A6V7ECZ3"/>
<name>A0A6V7ECZ3_9XANT</name>
<evidence type="ECO:0000313" key="2">
    <source>
        <dbReference type="EMBL" id="MDV7249512.1"/>
    </source>
</evidence>
<dbReference type="RefSeq" id="WP_016903116.1">
    <property type="nucleotide sequence ID" value="NZ_JAJTZG010000103.1"/>
</dbReference>
<dbReference type="GO" id="GO:0003677">
    <property type="term" value="F:DNA binding"/>
    <property type="evidence" value="ECO:0007669"/>
    <property type="project" value="InterPro"/>
</dbReference>
<reference evidence="2 4" key="2">
    <citation type="submission" date="2023-10" db="EMBL/GenBank/DDBJ databases">
        <title>A new tool for lettuce pathogen research.</title>
        <authorList>
            <person name="Horton K.N."/>
            <person name="Cseke L.J."/>
            <person name="Badiwe M."/>
            <person name="Tesfaye D."/>
            <person name="Klein A."/>
            <person name="Su J."/>
            <person name="Potnis N."/>
            <person name="Gassmann W."/>
        </authorList>
    </citation>
    <scope>NUCLEOTIDE SEQUENCE [LARGE SCALE GENOMIC DNA]</scope>
    <source>
        <strain evidence="2 4">JSKH1901</strain>
    </source>
</reference>
<gene>
    <name evidence="1" type="ORF">CFBP498_34320</name>
    <name evidence="2" type="ORF">R4K57_14025</name>
</gene>
<evidence type="ECO:0000313" key="1">
    <source>
        <dbReference type="EMBL" id="CAD0349146.1"/>
    </source>
</evidence>
<proteinExistence type="predicted"/>
<evidence type="ECO:0000313" key="3">
    <source>
        <dbReference type="Proteomes" id="UP000515406"/>
    </source>
</evidence>
<accession>A0A6V7ECZ3</accession>
<dbReference type="EMBL" id="LR828257">
    <property type="protein sequence ID" value="CAD0349149.1"/>
    <property type="molecule type" value="Genomic_DNA"/>
</dbReference>
<dbReference type="Proteomes" id="UP000515406">
    <property type="component" value="Chromosome"/>
</dbReference>
<evidence type="ECO:0008006" key="5">
    <source>
        <dbReference type="Google" id="ProtNLM"/>
    </source>
</evidence>
<protein>
    <recommendedName>
        <fullName evidence="5">XRE family transcriptional regulator</fullName>
    </recommendedName>
</protein>
<keyword evidence="3" id="KW-1185">Reference proteome</keyword>
<evidence type="ECO:0000313" key="4">
    <source>
        <dbReference type="Proteomes" id="UP001187425"/>
    </source>
</evidence>
<dbReference type="Gene3D" id="1.10.260.40">
    <property type="entry name" value="lambda repressor-like DNA-binding domains"/>
    <property type="match status" value="1"/>
</dbReference>
<reference evidence="1 3" key="1">
    <citation type="submission" date="2020-07" db="EMBL/GenBank/DDBJ databases">
        <authorList>
            <person name="Pothier F. J."/>
        </authorList>
    </citation>
    <scope>NUCLEOTIDE SEQUENCE [LARGE SCALE GENOMIC DNA]</scope>
    <source>
        <strain evidence="1 3">CFBP 498</strain>
    </source>
</reference>